<dbReference type="AlphaFoldDB" id="A0A4R1QKX3"/>
<feature type="chain" id="PRO_5020271717" evidence="1">
    <location>
        <begin position="24"/>
        <end position="413"/>
    </location>
</feature>
<proteinExistence type="predicted"/>
<dbReference type="OrthoDB" id="1829200at2"/>
<gene>
    <name evidence="2" type="ORF">EDD77_13112</name>
</gene>
<dbReference type="STRING" id="1650663.GCA_001486665_02498"/>
<evidence type="ECO:0000313" key="2">
    <source>
        <dbReference type="EMBL" id="TCL53553.1"/>
    </source>
</evidence>
<sequence>MKISIIVKLSVLCLFVTSLTACGIHTPRESERGPAVTSGNETPITHVAYLDMVNQHAVSPDGLYSVCQVQLGGENLFYVDAESRQETYLCAAPNCTHDSLDCTSYLPMNGEYGYGIFFFDSHLYVLQNTPIQSHGPYLMQIEPDGTNRKTVLELQDGESFLGSVFGYGSSLLMEINVVDETGTWHRRLEQIDLQSGEREILLEYPTQEKQVFTLMGAAGTNLIYLCSNYEQNQYFKVDLSSSDVSLEHWQDNTLGPQFDNVTSYCNVQGDYFCTYDTKTNRLGYENLLTGETREFDAPALAPGETLYGLVYLFDDQFALTLDDAQNNIVLALLDSESGNLTGVRYMQTKENSHTIVGDFGESIICQVSNSEQLLEGQDKEGLINELSYYSIYSIISKDDFLKGIQGTEIAFPG</sequence>
<evidence type="ECO:0000313" key="3">
    <source>
        <dbReference type="Proteomes" id="UP000295184"/>
    </source>
</evidence>
<dbReference type="PROSITE" id="PS51257">
    <property type="entry name" value="PROKAR_LIPOPROTEIN"/>
    <property type="match status" value="1"/>
</dbReference>
<dbReference type="EMBL" id="SLUM01000031">
    <property type="protein sequence ID" value="TCL53553.1"/>
    <property type="molecule type" value="Genomic_DNA"/>
</dbReference>
<evidence type="ECO:0000256" key="1">
    <source>
        <dbReference type="SAM" id="SignalP"/>
    </source>
</evidence>
<name>A0A4R1QKX3_9FIRM</name>
<reference evidence="2 3" key="1">
    <citation type="submission" date="2019-03" db="EMBL/GenBank/DDBJ databases">
        <title>Genomic Encyclopedia of Type Strains, Phase IV (KMG-IV): sequencing the most valuable type-strain genomes for metagenomic binning, comparative biology and taxonomic classification.</title>
        <authorList>
            <person name="Goeker M."/>
        </authorList>
    </citation>
    <scope>NUCLEOTIDE SEQUENCE [LARGE SCALE GENOMIC DNA]</scope>
    <source>
        <strain evidence="2 3">DSM 100451</strain>
    </source>
</reference>
<comment type="caution">
    <text evidence="2">The sequence shown here is derived from an EMBL/GenBank/DDBJ whole genome shotgun (WGS) entry which is preliminary data.</text>
</comment>
<feature type="signal peptide" evidence="1">
    <location>
        <begin position="1"/>
        <end position="23"/>
    </location>
</feature>
<keyword evidence="1" id="KW-0732">Signal</keyword>
<dbReference type="GeneID" id="97382760"/>
<dbReference type="RefSeq" id="WP_058965482.1">
    <property type="nucleotide sequence ID" value="NZ_CABKVM010000018.1"/>
</dbReference>
<protein>
    <submittedName>
        <fullName evidence="2">Uncharacterized protein</fullName>
    </submittedName>
</protein>
<dbReference type="Proteomes" id="UP000295184">
    <property type="component" value="Unassembled WGS sequence"/>
</dbReference>
<accession>A0A4R1QKX3</accession>
<organism evidence="2 3">
    <name type="scientific">Allofournierella massiliensis</name>
    <dbReference type="NCBI Taxonomy" id="1650663"/>
    <lineage>
        <taxon>Bacteria</taxon>
        <taxon>Bacillati</taxon>
        <taxon>Bacillota</taxon>
        <taxon>Clostridia</taxon>
        <taxon>Eubacteriales</taxon>
        <taxon>Oscillospiraceae</taxon>
        <taxon>Allofournierella</taxon>
    </lineage>
</organism>